<dbReference type="Proteomes" id="UP000821866">
    <property type="component" value="Chromosome 2"/>
</dbReference>
<keyword evidence="1" id="KW-0732">Signal</keyword>
<evidence type="ECO:0000313" key="3">
    <source>
        <dbReference type="Proteomes" id="UP000821866"/>
    </source>
</evidence>
<protein>
    <submittedName>
        <fullName evidence="2">Uncharacterized protein</fullName>
    </submittedName>
</protein>
<organism evidence="2 3">
    <name type="scientific">Rhipicephalus microplus</name>
    <name type="common">Cattle tick</name>
    <name type="synonym">Boophilus microplus</name>
    <dbReference type="NCBI Taxonomy" id="6941"/>
    <lineage>
        <taxon>Eukaryota</taxon>
        <taxon>Metazoa</taxon>
        <taxon>Ecdysozoa</taxon>
        <taxon>Arthropoda</taxon>
        <taxon>Chelicerata</taxon>
        <taxon>Arachnida</taxon>
        <taxon>Acari</taxon>
        <taxon>Parasitiformes</taxon>
        <taxon>Ixodida</taxon>
        <taxon>Ixodoidea</taxon>
        <taxon>Ixodidae</taxon>
        <taxon>Rhipicephalinae</taxon>
        <taxon>Rhipicephalus</taxon>
        <taxon>Boophilus</taxon>
    </lineage>
</organism>
<name>A0A9J6EGM3_RHIMP</name>
<feature type="signal peptide" evidence="1">
    <location>
        <begin position="1"/>
        <end position="26"/>
    </location>
</feature>
<dbReference type="VEuPathDB" id="VectorBase:LOC119160966"/>
<evidence type="ECO:0000313" key="2">
    <source>
        <dbReference type="EMBL" id="KAH8033643.1"/>
    </source>
</evidence>
<dbReference type="EMBL" id="JABSTU010000004">
    <property type="protein sequence ID" value="KAH8033643.1"/>
    <property type="molecule type" value="Genomic_DNA"/>
</dbReference>
<feature type="chain" id="PRO_5039912535" evidence="1">
    <location>
        <begin position="27"/>
        <end position="148"/>
    </location>
</feature>
<evidence type="ECO:0000256" key="1">
    <source>
        <dbReference type="SAM" id="SignalP"/>
    </source>
</evidence>
<proteinExistence type="predicted"/>
<keyword evidence="3" id="KW-1185">Reference proteome</keyword>
<reference evidence="2" key="2">
    <citation type="submission" date="2021-09" db="EMBL/GenBank/DDBJ databases">
        <authorList>
            <person name="Jia N."/>
            <person name="Wang J."/>
            <person name="Shi W."/>
            <person name="Du L."/>
            <person name="Sun Y."/>
            <person name="Zhan W."/>
            <person name="Jiang J."/>
            <person name="Wang Q."/>
            <person name="Zhang B."/>
            <person name="Ji P."/>
            <person name="Sakyi L.B."/>
            <person name="Cui X."/>
            <person name="Yuan T."/>
            <person name="Jiang B."/>
            <person name="Yang W."/>
            <person name="Lam T.T.-Y."/>
            <person name="Chang Q."/>
            <person name="Ding S."/>
            <person name="Wang X."/>
            <person name="Zhu J."/>
            <person name="Ruan X."/>
            <person name="Zhao L."/>
            <person name="Wei J."/>
            <person name="Que T."/>
            <person name="Du C."/>
            <person name="Cheng J."/>
            <person name="Dai P."/>
            <person name="Han X."/>
            <person name="Huang E."/>
            <person name="Gao Y."/>
            <person name="Liu J."/>
            <person name="Shao H."/>
            <person name="Ye R."/>
            <person name="Li L."/>
            <person name="Wei W."/>
            <person name="Wang X."/>
            <person name="Wang C."/>
            <person name="Huo Q."/>
            <person name="Li W."/>
            <person name="Guo W."/>
            <person name="Chen H."/>
            <person name="Chen S."/>
            <person name="Zhou L."/>
            <person name="Zhou L."/>
            <person name="Ni X."/>
            <person name="Tian J."/>
            <person name="Zhou Y."/>
            <person name="Sheng Y."/>
            <person name="Liu T."/>
            <person name="Pan Y."/>
            <person name="Xia L."/>
            <person name="Li J."/>
            <person name="Zhao F."/>
            <person name="Cao W."/>
        </authorList>
    </citation>
    <scope>NUCLEOTIDE SEQUENCE</scope>
    <source>
        <strain evidence="2">Rmic-2018</strain>
        <tissue evidence="2">Larvae</tissue>
    </source>
</reference>
<sequence>MPWSPHLVQLLALAVALALTGQVARASDNHALLDRLQEVLDNPASRIGALCRNDTLFYLDRLRNGSPWALKSKCLPRSLLAKSRSANFEGASGLGAECRSQGLRPTLRAARRRKAILSRCNLRCHVAASADELLLYGDAYCASIDRGL</sequence>
<accession>A0A9J6EGM3</accession>
<dbReference type="AlphaFoldDB" id="A0A9J6EGM3"/>
<comment type="caution">
    <text evidence="2">The sequence shown here is derived from an EMBL/GenBank/DDBJ whole genome shotgun (WGS) entry which is preliminary data.</text>
</comment>
<gene>
    <name evidence="2" type="ORF">HPB51_014924</name>
</gene>
<reference evidence="2" key="1">
    <citation type="journal article" date="2020" name="Cell">
        <title>Large-Scale Comparative Analyses of Tick Genomes Elucidate Their Genetic Diversity and Vector Capacities.</title>
        <authorList>
            <consortium name="Tick Genome and Microbiome Consortium (TIGMIC)"/>
            <person name="Jia N."/>
            <person name="Wang J."/>
            <person name="Shi W."/>
            <person name="Du L."/>
            <person name="Sun Y."/>
            <person name="Zhan W."/>
            <person name="Jiang J.F."/>
            <person name="Wang Q."/>
            <person name="Zhang B."/>
            <person name="Ji P."/>
            <person name="Bell-Sakyi L."/>
            <person name="Cui X.M."/>
            <person name="Yuan T.T."/>
            <person name="Jiang B.G."/>
            <person name="Yang W.F."/>
            <person name="Lam T.T."/>
            <person name="Chang Q.C."/>
            <person name="Ding S.J."/>
            <person name="Wang X.J."/>
            <person name="Zhu J.G."/>
            <person name="Ruan X.D."/>
            <person name="Zhao L."/>
            <person name="Wei J.T."/>
            <person name="Ye R.Z."/>
            <person name="Que T.C."/>
            <person name="Du C.H."/>
            <person name="Zhou Y.H."/>
            <person name="Cheng J.X."/>
            <person name="Dai P.F."/>
            <person name="Guo W.B."/>
            <person name="Han X.H."/>
            <person name="Huang E.J."/>
            <person name="Li L.F."/>
            <person name="Wei W."/>
            <person name="Gao Y.C."/>
            <person name="Liu J.Z."/>
            <person name="Shao H.Z."/>
            <person name="Wang X."/>
            <person name="Wang C.C."/>
            <person name="Yang T.C."/>
            <person name="Huo Q.B."/>
            <person name="Li W."/>
            <person name="Chen H.Y."/>
            <person name="Chen S.E."/>
            <person name="Zhou L.G."/>
            <person name="Ni X.B."/>
            <person name="Tian J.H."/>
            <person name="Sheng Y."/>
            <person name="Liu T."/>
            <person name="Pan Y.S."/>
            <person name="Xia L.Y."/>
            <person name="Li J."/>
            <person name="Zhao F."/>
            <person name="Cao W.C."/>
        </authorList>
    </citation>
    <scope>NUCLEOTIDE SEQUENCE</scope>
    <source>
        <strain evidence="2">Rmic-2018</strain>
    </source>
</reference>